<dbReference type="PANTHER" id="PTHR16301">
    <property type="entry name" value="IMPACT-RELATED"/>
    <property type="match status" value="1"/>
</dbReference>
<dbReference type="GO" id="GO:0006446">
    <property type="term" value="P:regulation of translational initiation"/>
    <property type="evidence" value="ECO:0007669"/>
    <property type="project" value="TreeGrafter"/>
</dbReference>
<dbReference type="AlphaFoldDB" id="A0A9D1CMT2"/>
<gene>
    <name evidence="4" type="ORF">IAA67_00305</name>
</gene>
<evidence type="ECO:0000313" key="5">
    <source>
        <dbReference type="Proteomes" id="UP000886874"/>
    </source>
</evidence>
<dbReference type="InterPro" id="IPR035647">
    <property type="entry name" value="EFG_III/V"/>
</dbReference>
<dbReference type="Pfam" id="PF01205">
    <property type="entry name" value="Impact_N"/>
    <property type="match status" value="1"/>
</dbReference>
<protein>
    <submittedName>
        <fullName evidence="4">YigZ family protein</fullName>
    </submittedName>
</protein>
<evidence type="ECO:0000259" key="2">
    <source>
        <dbReference type="Pfam" id="PF01205"/>
    </source>
</evidence>
<feature type="domain" description="UPF0029" evidence="3">
    <location>
        <begin position="139"/>
        <end position="191"/>
    </location>
</feature>
<dbReference type="SUPFAM" id="SSF54211">
    <property type="entry name" value="Ribosomal protein S5 domain 2-like"/>
    <property type="match status" value="1"/>
</dbReference>
<dbReference type="EMBL" id="DVFN01000006">
    <property type="protein sequence ID" value="HIQ68765.1"/>
    <property type="molecule type" value="Genomic_DNA"/>
</dbReference>
<evidence type="ECO:0000313" key="4">
    <source>
        <dbReference type="EMBL" id="HIQ68765.1"/>
    </source>
</evidence>
<reference evidence="4" key="1">
    <citation type="submission" date="2020-10" db="EMBL/GenBank/DDBJ databases">
        <authorList>
            <person name="Gilroy R."/>
        </authorList>
    </citation>
    <scope>NUCLEOTIDE SEQUENCE</scope>
    <source>
        <strain evidence="4">ChiSjej2B20-13462</strain>
    </source>
</reference>
<dbReference type="InterPro" id="IPR015269">
    <property type="entry name" value="UPF0029_Impact_C"/>
</dbReference>
<dbReference type="InterPro" id="IPR020568">
    <property type="entry name" value="Ribosomal_Su5_D2-typ_SF"/>
</dbReference>
<name>A0A9D1CMT2_9FIRM</name>
<dbReference type="SUPFAM" id="SSF54980">
    <property type="entry name" value="EF-G C-terminal domain-like"/>
    <property type="match status" value="1"/>
</dbReference>
<sequence length="209" mass="23474">MEEYLVPTRDAQDEFVEKRSRFIGYLFHTPTEEEAVARIKEMREKHWDATHNVYAYIIHKGPTRFSDDGEPGGTAGMPTLQVLQREGLEDVCCVVTRYFGGILLGAGGLVRAYAHGAKLAVDAAGKSIRRIWDVIYLPVPYSWYERMLQEIQRFGGVVRETQFGADVELEVLTPQGQTQDFLARVVDLSAGTLEGMVAGQEYRAFPVTP</sequence>
<comment type="caution">
    <text evidence="4">The sequence shown here is derived from an EMBL/GenBank/DDBJ whole genome shotgun (WGS) entry which is preliminary data.</text>
</comment>
<organism evidence="4 5">
    <name type="scientific">Candidatus Avoscillospira stercorigallinarum</name>
    <dbReference type="NCBI Taxonomy" id="2840708"/>
    <lineage>
        <taxon>Bacteria</taxon>
        <taxon>Bacillati</taxon>
        <taxon>Bacillota</taxon>
        <taxon>Clostridia</taxon>
        <taxon>Eubacteriales</taxon>
        <taxon>Oscillospiraceae</taxon>
        <taxon>Oscillospiraceae incertae sedis</taxon>
        <taxon>Candidatus Avoscillospira</taxon>
    </lineage>
</organism>
<dbReference type="PANTHER" id="PTHR16301:SF20">
    <property type="entry name" value="IMPACT FAMILY MEMBER YIGZ"/>
    <property type="match status" value="1"/>
</dbReference>
<proteinExistence type="inferred from homology"/>
<dbReference type="InterPro" id="IPR036956">
    <property type="entry name" value="Impact_N_sf"/>
</dbReference>
<dbReference type="GO" id="GO:0005737">
    <property type="term" value="C:cytoplasm"/>
    <property type="evidence" value="ECO:0007669"/>
    <property type="project" value="TreeGrafter"/>
</dbReference>
<dbReference type="InterPro" id="IPR023582">
    <property type="entry name" value="Impact"/>
</dbReference>
<comment type="similarity">
    <text evidence="1">Belongs to the IMPACT family.</text>
</comment>
<dbReference type="Proteomes" id="UP000886874">
    <property type="component" value="Unassembled WGS sequence"/>
</dbReference>
<dbReference type="Gene3D" id="3.30.70.240">
    <property type="match status" value="1"/>
</dbReference>
<feature type="domain" description="Impact N-terminal" evidence="2">
    <location>
        <begin position="18"/>
        <end position="120"/>
    </location>
</feature>
<dbReference type="InterPro" id="IPR015796">
    <property type="entry name" value="Impact_YigZ-like"/>
</dbReference>
<reference evidence="4" key="2">
    <citation type="journal article" date="2021" name="PeerJ">
        <title>Extensive microbial diversity within the chicken gut microbiome revealed by metagenomics and culture.</title>
        <authorList>
            <person name="Gilroy R."/>
            <person name="Ravi A."/>
            <person name="Getino M."/>
            <person name="Pursley I."/>
            <person name="Horton D.L."/>
            <person name="Alikhan N.F."/>
            <person name="Baker D."/>
            <person name="Gharbi K."/>
            <person name="Hall N."/>
            <person name="Watson M."/>
            <person name="Adriaenssens E.M."/>
            <person name="Foster-Nyarko E."/>
            <person name="Jarju S."/>
            <person name="Secka A."/>
            <person name="Antonio M."/>
            <person name="Oren A."/>
            <person name="Chaudhuri R.R."/>
            <person name="La Ragione R."/>
            <person name="Hildebrand F."/>
            <person name="Pallen M.J."/>
        </authorList>
    </citation>
    <scope>NUCLEOTIDE SEQUENCE</scope>
    <source>
        <strain evidence="4">ChiSjej2B20-13462</strain>
    </source>
</reference>
<dbReference type="Gene3D" id="3.30.230.30">
    <property type="entry name" value="Impact, N-terminal domain"/>
    <property type="match status" value="1"/>
</dbReference>
<accession>A0A9D1CMT2</accession>
<dbReference type="NCBIfam" id="TIGR00257">
    <property type="entry name" value="IMPACT_YIGZ"/>
    <property type="match status" value="1"/>
</dbReference>
<dbReference type="InterPro" id="IPR001498">
    <property type="entry name" value="Impact_N"/>
</dbReference>
<evidence type="ECO:0000256" key="1">
    <source>
        <dbReference type="ARBA" id="ARBA00007665"/>
    </source>
</evidence>
<dbReference type="Pfam" id="PF09186">
    <property type="entry name" value="DUF1949"/>
    <property type="match status" value="1"/>
</dbReference>
<evidence type="ECO:0000259" key="3">
    <source>
        <dbReference type="Pfam" id="PF09186"/>
    </source>
</evidence>